<dbReference type="GO" id="GO:0005524">
    <property type="term" value="F:ATP binding"/>
    <property type="evidence" value="ECO:0007669"/>
    <property type="project" value="UniProtKB-KW"/>
</dbReference>
<dbReference type="Pfam" id="PF00069">
    <property type="entry name" value="Pkinase"/>
    <property type="match status" value="1"/>
</dbReference>
<dbReference type="InterPro" id="IPR050647">
    <property type="entry name" value="Plant_LRR-RLKs"/>
</dbReference>
<gene>
    <name evidence="18" type="ORF">GIB67_004741</name>
</gene>
<keyword evidence="9" id="KW-0067">ATP-binding</keyword>
<keyword evidence="19" id="KW-1185">Reference proteome</keyword>
<dbReference type="FunFam" id="3.30.200.20:FF:000404">
    <property type="entry name" value="Putative LRR receptor-like serine/threonine-protein kinase"/>
    <property type="match status" value="1"/>
</dbReference>
<dbReference type="Gene3D" id="3.30.200.20">
    <property type="entry name" value="Phosphorylase Kinase, domain 1"/>
    <property type="match status" value="1"/>
</dbReference>
<dbReference type="FunFam" id="3.80.10.10:FF:000101">
    <property type="entry name" value="LRR receptor-like serine/threonine-protein kinase ERECTA"/>
    <property type="match status" value="1"/>
</dbReference>
<dbReference type="InterPro" id="IPR000719">
    <property type="entry name" value="Prot_kinase_dom"/>
</dbReference>
<feature type="region of interest" description="Disordered" evidence="14">
    <location>
        <begin position="771"/>
        <end position="792"/>
    </location>
</feature>
<dbReference type="SUPFAM" id="SSF52047">
    <property type="entry name" value="RNI-like"/>
    <property type="match status" value="2"/>
</dbReference>
<comment type="subcellular location">
    <subcellularLocation>
        <location evidence="1">Membrane</location>
        <topology evidence="1">Single-pass type I membrane protein</topology>
    </subcellularLocation>
</comment>
<feature type="region of interest" description="Disordered" evidence="14">
    <location>
        <begin position="1181"/>
        <end position="1206"/>
    </location>
</feature>
<comment type="similarity">
    <text evidence="2">Belongs to the protein kinase superfamily. Ser/Thr protein kinase family.</text>
</comment>
<dbReference type="InterPro" id="IPR019557">
    <property type="entry name" value="AminoTfrase-like_pln_mobile"/>
</dbReference>
<dbReference type="FunFam" id="3.80.10.10:FF:000041">
    <property type="entry name" value="LRR receptor-like serine/threonine-protein kinase ERECTA"/>
    <property type="match status" value="1"/>
</dbReference>
<keyword evidence="8" id="KW-0547">Nucleotide-binding</keyword>
<dbReference type="InterPro" id="IPR008271">
    <property type="entry name" value="Ser/Thr_kinase_AS"/>
</dbReference>
<dbReference type="Proteomes" id="UP000541444">
    <property type="component" value="Unassembled WGS sequence"/>
</dbReference>
<keyword evidence="11 15" id="KW-0472">Membrane</keyword>
<dbReference type="InterPro" id="IPR001611">
    <property type="entry name" value="Leu-rich_rpt"/>
</dbReference>
<evidence type="ECO:0000256" key="11">
    <source>
        <dbReference type="ARBA" id="ARBA00023136"/>
    </source>
</evidence>
<keyword evidence="5 15" id="KW-0812">Transmembrane</keyword>
<keyword evidence="13" id="KW-0325">Glycoprotein</keyword>
<feature type="chain" id="PRO_5029730204" description="Protein kinase domain-containing protein" evidence="16">
    <location>
        <begin position="19"/>
        <end position="1507"/>
    </location>
</feature>
<dbReference type="FunFam" id="3.80.10.10:FF:000317">
    <property type="entry name" value="Inactive leucine-rich repeat receptor-like protein kinase"/>
    <property type="match status" value="1"/>
</dbReference>
<name>A0A7J7NQX7_9MAGN</name>
<organism evidence="18 19">
    <name type="scientific">Kingdonia uniflora</name>
    <dbReference type="NCBI Taxonomy" id="39325"/>
    <lineage>
        <taxon>Eukaryota</taxon>
        <taxon>Viridiplantae</taxon>
        <taxon>Streptophyta</taxon>
        <taxon>Embryophyta</taxon>
        <taxon>Tracheophyta</taxon>
        <taxon>Spermatophyta</taxon>
        <taxon>Magnoliopsida</taxon>
        <taxon>Ranunculales</taxon>
        <taxon>Circaeasteraceae</taxon>
        <taxon>Kingdonia</taxon>
    </lineage>
</organism>
<evidence type="ECO:0000313" key="18">
    <source>
        <dbReference type="EMBL" id="KAF6169460.1"/>
    </source>
</evidence>
<dbReference type="PROSITE" id="PS51450">
    <property type="entry name" value="LRR"/>
    <property type="match status" value="1"/>
</dbReference>
<feature type="transmembrane region" description="Helical" evidence="15">
    <location>
        <begin position="735"/>
        <end position="758"/>
    </location>
</feature>
<evidence type="ECO:0000256" key="13">
    <source>
        <dbReference type="ARBA" id="ARBA00023180"/>
    </source>
</evidence>
<dbReference type="Pfam" id="PF00560">
    <property type="entry name" value="LRR_1"/>
    <property type="match status" value="9"/>
</dbReference>
<keyword evidence="10 15" id="KW-1133">Transmembrane helix</keyword>
<protein>
    <recommendedName>
        <fullName evidence="17">Protein kinase domain-containing protein</fullName>
    </recommendedName>
</protein>
<dbReference type="SMART" id="SM00220">
    <property type="entry name" value="S_TKc"/>
    <property type="match status" value="1"/>
</dbReference>
<comment type="similarity">
    <text evidence="3">Belongs to the RLP family.</text>
</comment>
<evidence type="ECO:0000256" key="2">
    <source>
        <dbReference type="ARBA" id="ARBA00008684"/>
    </source>
</evidence>
<evidence type="ECO:0000256" key="7">
    <source>
        <dbReference type="ARBA" id="ARBA00022737"/>
    </source>
</evidence>
<dbReference type="GO" id="GO:0004672">
    <property type="term" value="F:protein kinase activity"/>
    <property type="evidence" value="ECO:0007669"/>
    <property type="project" value="InterPro"/>
</dbReference>
<dbReference type="InterPro" id="IPR003591">
    <property type="entry name" value="Leu-rich_rpt_typical-subtyp"/>
</dbReference>
<evidence type="ECO:0000256" key="14">
    <source>
        <dbReference type="SAM" id="MobiDB-lite"/>
    </source>
</evidence>
<dbReference type="GO" id="GO:0033612">
    <property type="term" value="F:receptor serine/threonine kinase binding"/>
    <property type="evidence" value="ECO:0007669"/>
    <property type="project" value="TreeGrafter"/>
</dbReference>
<dbReference type="InterPro" id="IPR013210">
    <property type="entry name" value="LRR_N_plant-typ"/>
</dbReference>
<reference evidence="18 19" key="1">
    <citation type="journal article" date="2020" name="IScience">
        <title>Genome Sequencing of the Endangered Kingdonia uniflora (Circaeasteraceae, Ranunculales) Reveals Potential Mechanisms of Evolutionary Specialization.</title>
        <authorList>
            <person name="Sun Y."/>
            <person name="Deng T."/>
            <person name="Zhang A."/>
            <person name="Moore M.J."/>
            <person name="Landis J.B."/>
            <person name="Lin N."/>
            <person name="Zhang H."/>
            <person name="Zhang X."/>
            <person name="Huang J."/>
            <person name="Zhang X."/>
            <person name="Sun H."/>
            <person name="Wang H."/>
        </authorList>
    </citation>
    <scope>NUCLEOTIDE SEQUENCE [LARGE SCALE GENOMIC DNA]</scope>
    <source>
        <strain evidence="18">TB1705</strain>
        <tissue evidence="18">Leaf</tissue>
    </source>
</reference>
<evidence type="ECO:0000256" key="4">
    <source>
        <dbReference type="ARBA" id="ARBA00022614"/>
    </source>
</evidence>
<evidence type="ECO:0000256" key="16">
    <source>
        <dbReference type="SAM" id="SignalP"/>
    </source>
</evidence>
<evidence type="ECO:0000256" key="6">
    <source>
        <dbReference type="ARBA" id="ARBA00022729"/>
    </source>
</evidence>
<keyword evidence="4" id="KW-0433">Leucine-rich repeat</keyword>
<keyword evidence="12" id="KW-0675">Receptor</keyword>
<keyword evidence="7" id="KW-0677">Repeat</keyword>
<evidence type="ECO:0000313" key="19">
    <source>
        <dbReference type="Proteomes" id="UP000541444"/>
    </source>
</evidence>
<dbReference type="PANTHER" id="PTHR48056:SF28">
    <property type="entry name" value="PROTEIN KINASE DOMAIN-CONTAINING PROTEIN"/>
    <property type="match status" value="1"/>
</dbReference>
<feature type="compositionally biased region" description="Acidic residues" evidence="14">
    <location>
        <begin position="1188"/>
        <end position="1206"/>
    </location>
</feature>
<dbReference type="PROSITE" id="PS00108">
    <property type="entry name" value="PROTEIN_KINASE_ST"/>
    <property type="match status" value="1"/>
</dbReference>
<dbReference type="InterPro" id="IPR032675">
    <property type="entry name" value="LRR_dom_sf"/>
</dbReference>
<feature type="region of interest" description="Disordered" evidence="14">
    <location>
        <begin position="1104"/>
        <end position="1125"/>
    </location>
</feature>
<dbReference type="Pfam" id="PF08263">
    <property type="entry name" value="LRRNT_2"/>
    <property type="match status" value="1"/>
</dbReference>
<dbReference type="InterPro" id="IPR011009">
    <property type="entry name" value="Kinase-like_dom_sf"/>
</dbReference>
<feature type="compositionally biased region" description="Basic and acidic residues" evidence="14">
    <location>
        <begin position="1108"/>
        <end position="1117"/>
    </location>
</feature>
<dbReference type="Gene3D" id="1.10.510.10">
    <property type="entry name" value="Transferase(Phosphotransferase) domain 1"/>
    <property type="match status" value="1"/>
</dbReference>
<feature type="signal peptide" evidence="16">
    <location>
        <begin position="1"/>
        <end position="18"/>
    </location>
</feature>
<comment type="caution">
    <text evidence="18">The sequence shown here is derived from an EMBL/GenBank/DDBJ whole genome shotgun (WGS) entry which is preliminary data.</text>
</comment>
<evidence type="ECO:0000256" key="12">
    <source>
        <dbReference type="ARBA" id="ARBA00023170"/>
    </source>
</evidence>
<proteinExistence type="inferred from homology"/>
<evidence type="ECO:0000256" key="9">
    <source>
        <dbReference type="ARBA" id="ARBA00022840"/>
    </source>
</evidence>
<evidence type="ECO:0000256" key="15">
    <source>
        <dbReference type="SAM" id="Phobius"/>
    </source>
</evidence>
<evidence type="ECO:0000256" key="3">
    <source>
        <dbReference type="ARBA" id="ARBA00009592"/>
    </source>
</evidence>
<dbReference type="EMBL" id="JACGCM010000658">
    <property type="protein sequence ID" value="KAF6169460.1"/>
    <property type="molecule type" value="Genomic_DNA"/>
</dbReference>
<evidence type="ECO:0000256" key="10">
    <source>
        <dbReference type="ARBA" id="ARBA00022989"/>
    </source>
</evidence>
<dbReference type="FunFam" id="3.80.10.10:FF:000111">
    <property type="entry name" value="LRR receptor-like serine/threonine-protein kinase ERECTA"/>
    <property type="match status" value="1"/>
</dbReference>
<dbReference type="Pfam" id="PF13855">
    <property type="entry name" value="LRR_8"/>
    <property type="match status" value="4"/>
</dbReference>
<evidence type="ECO:0000259" key="17">
    <source>
        <dbReference type="PROSITE" id="PS50011"/>
    </source>
</evidence>
<dbReference type="SMART" id="SM00369">
    <property type="entry name" value="LRR_TYP"/>
    <property type="match status" value="11"/>
</dbReference>
<evidence type="ECO:0000256" key="5">
    <source>
        <dbReference type="ARBA" id="ARBA00022692"/>
    </source>
</evidence>
<dbReference type="PROSITE" id="PS50011">
    <property type="entry name" value="PROTEIN_KINASE_DOM"/>
    <property type="match status" value="1"/>
</dbReference>
<accession>A0A7J7NQX7</accession>
<sequence length="1507" mass="166781">MKPTLLLLLLLSLSTIFAQINQTQLEIKALTSFKLNLHDPLGAFNEWDSTTPSAPCDWRGVLCYNNRVTELRLPRLQLAGQLTPQLANLRELRKLSLRSNSLNGTIPSSLSKCTRLRAIFFQYNLFSGEFPPEIGNLTALQVLNVAQNGFSGGISGSSLPVKLRYLDLSSNGFSGEVPRNFSALLELKFLNLAFNEFSGGVPPSFGELQKLEYLWLDWNRLEGTLPSALANCSSLMHFSVQGNGFRGVIPSAIGELPRLEVLTLSRNSLSGSIPSSLFSNGSMFSPPSLRIVQLGFNKFTDIVLPVGGAKDSFFSVLQVLDLQSNRIHGGFPSWLTNVTTLSVLDLSENSFSGTVPIEIGNLARLEELRMANNSLSGEVPGIIQRLSSLWILDLEGNMFSGEIPGFFRRLTGLKTLSLGENQFSGSIPASLGTLSELQTLNLRENNLTGVVPQELLQLRNLTVLNLGGNKFTGKIPSNIGDLRGLGVLNLSNSGFSGSIPSSIGNLLHLSSLDLSHQSLSGEVPIELSGLPNLQIISLEENKLSGDVPEGFSSLSGLRFLNLSANNFTGDIPATYGYLRSLIVLSLSRNHISGIIEPELGNCSNLEVLQLSSNRLTGEIPYDLSRLSHLKVLDLSENNLSGNITDSLSKLSNLTFLNLSVNNLSGEIPGNLIGIVGLTYLNVSRNNLEGEIPKSLGLRFKDQSVFAMNPGLCGDPLVTQCASESKAKKKKKIKKLILLIAVALGGALLVSLCCCCYIYSLLRWRKQLREAGAGEKKRTSPNRTSSSVEGENGGPKLVMFNNKFTYAETLEATRQFDEENVLSRGRYGLLFKACFNDGTVLAIRRLPDGTLEQGNFRKEAELLGKIKHRNLTVLRGYFPGPPNGRLLVYDYMPNGNLATLLQEASHQDGHVLNWPMRHLIALGVGRGLAFLHNASIIHGDIKPQNVLFDADFEAHLSDFGLERLTTATSTTTPIEAASTSAIPVGTIGYVSPEATLTGQVTKESDVYSFGIVFLELLTGRRPVMFTEDEDIVKWVKRQLQRGQISELLEPGLLELDPESSEWEEFLLGVKKVPAKIHPTTSYRKRLIEEREDLSHPNFNQLPRVLAKRSKTESSRAKESGSVPQVAVTPEEVQDVEIPFTSGDDSQTIVYSTDFVYHNAAAPASDTPQYEHFLNPIVEEQEHGTRTTDEEGIQDDNNNDSSELEADEYGPRDTYMLTSFQTHRAKTLAFGQDPGCLRVFHHSPTWDIGREVEKAGGAGISLSLVKMVDFFAYKVGRNAHDPDAAETSSSSEPPKLSSRAVAKAYMFLGAYLRVSAKALACCTTLLEFWIFEYFPKLHGIPKHNDSRAPEYCTRWSWSRTTNDRSGEKALNIFREALDNYKLEDVVWDPYLEKRADRHVFKKVVSFTNFICSPEHIEAYYPDRVQRQFNRRQYVHRNLICLDNTGLRFAIKPCAYKPNYDWADLFSGGKWRDSLITTRGRKYMMESLPVLKDTLKGSKEFHSPNLPYCC</sequence>
<evidence type="ECO:0000256" key="8">
    <source>
        <dbReference type="ARBA" id="ARBA00022741"/>
    </source>
</evidence>
<dbReference type="GO" id="GO:0016020">
    <property type="term" value="C:membrane"/>
    <property type="evidence" value="ECO:0007669"/>
    <property type="project" value="UniProtKB-SubCell"/>
</dbReference>
<dbReference type="OrthoDB" id="676979at2759"/>
<dbReference type="Gene3D" id="3.80.10.10">
    <property type="entry name" value="Ribonuclease Inhibitor"/>
    <property type="match status" value="5"/>
</dbReference>
<dbReference type="Pfam" id="PF10536">
    <property type="entry name" value="PMD"/>
    <property type="match status" value="1"/>
</dbReference>
<evidence type="ECO:0000256" key="1">
    <source>
        <dbReference type="ARBA" id="ARBA00004479"/>
    </source>
</evidence>
<keyword evidence="6 16" id="KW-0732">Signal</keyword>
<dbReference type="PANTHER" id="PTHR48056">
    <property type="entry name" value="LRR RECEPTOR-LIKE SERINE/THREONINE-PROTEIN KINASE-RELATED"/>
    <property type="match status" value="1"/>
</dbReference>
<dbReference type="SUPFAM" id="SSF56112">
    <property type="entry name" value="Protein kinase-like (PK-like)"/>
    <property type="match status" value="1"/>
</dbReference>
<feature type="domain" description="Protein kinase" evidence="17">
    <location>
        <begin position="815"/>
        <end position="1097"/>
    </location>
</feature>